<accession>A0A9N8YN21</accession>
<keyword evidence="2" id="KW-1185">Reference proteome</keyword>
<proteinExistence type="predicted"/>
<dbReference type="Proteomes" id="UP000789342">
    <property type="component" value="Unassembled WGS sequence"/>
</dbReference>
<dbReference type="InterPro" id="IPR036910">
    <property type="entry name" value="HMG_box_dom_sf"/>
</dbReference>
<evidence type="ECO:0000313" key="1">
    <source>
        <dbReference type="EMBL" id="CAG8444799.1"/>
    </source>
</evidence>
<reference evidence="1" key="1">
    <citation type="submission" date="2021-06" db="EMBL/GenBank/DDBJ databases">
        <authorList>
            <person name="Kallberg Y."/>
            <person name="Tangrot J."/>
            <person name="Rosling A."/>
        </authorList>
    </citation>
    <scope>NUCLEOTIDE SEQUENCE</scope>
    <source>
        <strain evidence="1">CL551</strain>
    </source>
</reference>
<sequence>MSKSQQIPDAYILYRRDMIKKFEDQTPQTLKLISDNWHQESEEKMPNQESIDRSSQEFQAPISFLFEGNHKIYEVEKSVRYL</sequence>
<evidence type="ECO:0000313" key="2">
    <source>
        <dbReference type="Proteomes" id="UP000789342"/>
    </source>
</evidence>
<organism evidence="1 2">
    <name type="scientific">Acaulospora morrowiae</name>
    <dbReference type="NCBI Taxonomy" id="94023"/>
    <lineage>
        <taxon>Eukaryota</taxon>
        <taxon>Fungi</taxon>
        <taxon>Fungi incertae sedis</taxon>
        <taxon>Mucoromycota</taxon>
        <taxon>Glomeromycotina</taxon>
        <taxon>Glomeromycetes</taxon>
        <taxon>Diversisporales</taxon>
        <taxon>Acaulosporaceae</taxon>
        <taxon>Acaulospora</taxon>
    </lineage>
</organism>
<dbReference type="SUPFAM" id="SSF47095">
    <property type="entry name" value="HMG-box"/>
    <property type="match status" value="1"/>
</dbReference>
<protein>
    <submittedName>
        <fullName evidence="1">1868_t:CDS:1</fullName>
    </submittedName>
</protein>
<dbReference type="AlphaFoldDB" id="A0A9N8YN21"/>
<comment type="caution">
    <text evidence="1">The sequence shown here is derived from an EMBL/GenBank/DDBJ whole genome shotgun (WGS) entry which is preliminary data.</text>
</comment>
<gene>
    <name evidence="1" type="ORF">AMORRO_LOCUS540</name>
</gene>
<dbReference type="EMBL" id="CAJVPV010000149">
    <property type="protein sequence ID" value="CAG8444799.1"/>
    <property type="molecule type" value="Genomic_DNA"/>
</dbReference>
<name>A0A9N8YN21_9GLOM</name>